<gene>
    <name evidence="2" type="ORF">ARMOST_02135</name>
</gene>
<feature type="transmembrane region" description="Helical" evidence="1">
    <location>
        <begin position="146"/>
        <end position="168"/>
    </location>
</feature>
<protein>
    <submittedName>
        <fullName evidence="2">Uncharacterized protein</fullName>
    </submittedName>
</protein>
<reference evidence="3" key="1">
    <citation type="journal article" date="2017" name="Nat. Ecol. Evol.">
        <title>Genome expansion and lineage-specific genetic innovations in the forest pathogenic fungi Armillaria.</title>
        <authorList>
            <person name="Sipos G."/>
            <person name="Prasanna A.N."/>
            <person name="Walter M.C."/>
            <person name="O'Connor E."/>
            <person name="Balint B."/>
            <person name="Krizsan K."/>
            <person name="Kiss B."/>
            <person name="Hess J."/>
            <person name="Varga T."/>
            <person name="Slot J."/>
            <person name="Riley R."/>
            <person name="Boka B."/>
            <person name="Rigling D."/>
            <person name="Barry K."/>
            <person name="Lee J."/>
            <person name="Mihaltcheva S."/>
            <person name="LaButti K."/>
            <person name="Lipzen A."/>
            <person name="Waldron R."/>
            <person name="Moloney N.M."/>
            <person name="Sperisen C."/>
            <person name="Kredics L."/>
            <person name="Vagvoelgyi C."/>
            <person name="Patrignani A."/>
            <person name="Fitzpatrick D."/>
            <person name="Nagy I."/>
            <person name="Doyle S."/>
            <person name="Anderson J.B."/>
            <person name="Grigoriev I.V."/>
            <person name="Gueldener U."/>
            <person name="Muensterkoetter M."/>
            <person name="Nagy L.G."/>
        </authorList>
    </citation>
    <scope>NUCLEOTIDE SEQUENCE [LARGE SCALE GENOMIC DNA]</scope>
    <source>
        <strain evidence="3">C18/9</strain>
    </source>
</reference>
<feature type="transmembrane region" description="Helical" evidence="1">
    <location>
        <begin position="61"/>
        <end position="94"/>
    </location>
</feature>
<sequence>MSTSNHYGRSGVQGPVPNAASRAYRDYGAIEAALGQSQAADNRAAYCVGQAIEILGNIARVLIIVTFALIAVAIFDGILSAISGALIVTGHWILLHINPASSSYSEVSLWSTFMVGFWGSAVTAIPFWLLYGLLDPDFSFVRAEECLPSFLNLALIIAKIGLECIVGVPLVRHFGVTTLQLGDAICVAYIGVLALILGMVGIMALLLLATWLFIVFRRLVSEAFPDPASELPGELRRALYDEMQRTYL</sequence>
<feature type="transmembrane region" description="Helical" evidence="1">
    <location>
        <begin position="188"/>
        <end position="214"/>
    </location>
</feature>
<evidence type="ECO:0000256" key="1">
    <source>
        <dbReference type="SAM" id="Phobius"/>
    </source>
</evidence>
<dbReference type="Proteomes" id="UP000219338">
    <property type="component" value="Unassembled WGS sequence"/>
</dbReference>
<keyword evidence="1" id="KW-0812">Transmembrane</keyword>
<proteinExistence type="predicted"/>
<dbReference type="AlphaFoldDB" id="A0A284QR05"/>
<evidence type="ECO:0000313" key="3">
    <source>
        <dbReference type="Proteomes" id="UP000219338"/>
    </source>
</evidence>
<accession>A0A284QR05</accession>
<name>A0A284QR05_ARMOS</name>
<feature type="transmembrane region" description="Helical" evidence="1">
    <location>
        <begin position="114"/>
        <end position="134"/>
    </location>
</feature>
<evidence type="ECO:0000313" key="2">
    <source>
        <dbReference type="EMBL" id="SJK98863.1"/>
    </source>
</evidence>
<dbReference type="EMBL" id="FUEG01000001">
    <property type="protein sequence ID" value="SJK98863.1"/>
    <property type="molecule type" value="Genomic_DNA"/>
</dbReference>
<dbReference type="OrthoDB" id="2883425at2759"/>
<keyword evidence="1" id="KW-0472">Membrane</keyword>
<keyword evidence="3" id="KW-1185">Reference proteome</keyword>
<dbReference type="OMA" id="YDEMQRT"/>
<organism evidence="2 3">
    <name type="scientific">Armillaria ostoyae</name>
    <name type="common">Armillaria root rot fungus</name>
    <dbReference type="NCBI Taxonomy" id="47428"/>
    <lineage>
        <taxon>Eukaryota</taxon>
        <taxon>Fungi</taxon>
        <taxon>Dikarya</taxon>
        <taxon>Basidiomycota</taxon>
        <taxon>Agaricomycotina</taxon>
        <taxon>Agaricomycetes</taxon>
        <taxon>Agaricomycetidae</taxon>
        <taxon>Agaricales</taxon>
        <taxon>Marasmiineae</taxon>
        <taxon>Physalacriaceae</taxon>
        <taxon>Armillaria</taxon>
    </lineage>
</organism>
<keyword evidence="1" id="KW-1133">Transmembrane helix</keyword>